<reference evidence="2 3" key="1">
    <citation type="submission" date="2019-04" db="EMBL/GenBank/DDBJ databases">
        <title>An improved genome assembly and genetic linkage map for asparagus bean, Vigna unguiculata ssp. sesquipedialis.</title>
        <authorList>
            <person name="Xia Q."/>
            <person name="Zhang R."/>
            <person name="Dong Y."/>
        </authorList>
    </citation>
    <scope>NUCLEOTIDE SEQUENCE [LARGE SCALE GENOMIC DNA]</scope>
    <source>
        <tissue evidence="2">Leaf</tissue>
    </source>
</reference>
<protein>
    <submittedName>
        <fullName evidence="2">Uncharacterized protein</fullName>
    </submittedName>
</protein>
<evidence type="ECO:0000313" key="3">
    <source>
        <dbReference type="Proteomes" id="UP000501690"/>
    </source>
</evidence>
<sequence length="53" mass="5669">MTRPSQALRNGPRKESKIPVLSKAKSLESSTTGRQLVCGVKGREPAGIDTAFL</sequence>
<organism evidence="2 3">
    <name type="scientific">Vigna unguiculata</name>
    <name type="common">Cowpea</name>
    <dbReference type="NCBI Taxonomy" id="3917"/>
    <lineage>
        <taxon>Eukaryota</taxon>
        <taxon>Viridiplantae</taxon>
        <taxon>Streptophyta</taxon>
        <taxon>Embryophyta</taxon>
        <taxon>Tracheophyta</taxon>
        <taxon>Spermatophyta</taxon>
        <taxon>Magnoliopsida</taxon>
        <taxon>eudicotyledons</taxon>
        <taxon>Gunneridae</taxon>
        <taxon>Pentapetalae</taxon>
        <taxon>rosids</taxon>
        <taxon>fabids</taxon>
        <taxon>Fabales</taxon>
        <taxon>Fabaceae</taxon>
        <taxon>Papilionoideae</taxon>
        <taxon>50 kb inversion clade</taxon>
        <taxon>NPAAA clade</taxon>
        <taxon>indigoferoid/millettioid clade</taxon>
        <taxon>Phaseoleae</taxon>
        <taxon>Vigna</taxon>
    </lineage>
</organism>
<evidence type="ECO:0000256" key="1">
    <source>
        <dbReference type="SAM" id="MobiDB-lite"/>
    </source>
</evidence>
<proteinExistence type="predicted"/>
<feature type="region of interest" description="Disordered" evidence="1">
    <location>
        <begin position="1"/>
        <end position="33"/>
    </location>
</feature>
<dbReference type="Proteomes" id="UP000501690">
    <property type="component" value="Linkage Group LG2"/>
</dbReference>
<accession>A0A4D6L4S3</accession>
<gene>
    <name evidence="2" type="ORF">DEO72_LG2g3858</name>
</gene>
<dbReference type="EMBL" id="CP039346">
    <property type="protein sequence ID" value="QCD83513.1"/>
    <property type="molecule type" value="Genomic_DNA"/>
</dbReference>
<evidence type="ECO:0000313" key="2">
    <source>
        <dbReference type="EMBL" id="QCD83513.1"/>
    </source>
</evidence>
<dbReference type="AlphaFoldDB" id="A0A4D6L4S3"/>
<name>A0A4D6L4S3_VIGUN</name>
<keyword evidence="3" id="KW-1185">Reference proteome</keyword>